<evidence type="ECO:0000256" key="1">
    <source>
        <dbReference type="ARBA" id="ARBA00008209"/>
    </source>
</evidence>
<organism evidence="2 3">
    <name type="scientific">Thamnocephalis sphaerospora</name>
    <dbReference type="NCBI Taxonomy" id="78915"/>
    <lineage>
        <taxon>Eukaryota</taxon>
        <taxon>Fungi</taxon>
        <taxon>Fungi incertae sedis</taxon>
        <taxon>Zoopagomycota</taxon>
        <taxon>Zoopagomycotina</taxon>
        <taxon>Zoopagomycetes</taxon>
        <taxon>Zoopagales</taxon>
        <taxon>Sigmoideomycetaceae</taxon>
        <taxon>Thamnocephalis</taxon>
    </lineage>
</organism>
<dbReference type="AlphaFoldDB" id="A0A4P9XV98"/>
<dbReference type="OrthoDB" id="17212at2759"/>
<proteinExistence type="inferred from homology"/>
<name>A0A4P9XV98_9FUNG</name>
<dbReference type="STRING" id="78915.A0A4P9XV98"/>
<dbReference type="InterPro" id="IPR012677">
    <property type="entry name" value="Nucleotide-bd_a/b_plait_sf"/>
</dbReference>
<keyword evidence="3" id="KW-1185">Reference proteome</keyword>
<protein>
    <submittedName>
        <fullName evidence="2">Calcipressin-domain-containing protein</fullName>
    </submittedName>
</protein>
<dbReference type="Pfam" id="PF04847">
    <property type="entry name" value="Calcipressin"/>
    <property type="match status" value="1"/>
</dbReference>
<accession>A0A4P9XV98</accession>
<sequence>MPPVATTLPHGHFTVTNTLLVTQLETECFTGRRLADLRATLEKHAGRQCRSDPARLHHFVPLRSFARVMAVFHREADAMRVKLALDRTEWSGQNIRVFFGEHTPLETKEHTSLCVPDNDKLWLISPPGSPPVGWEAAQEDPPNTVTHAEDLFAALERVAMQQAIAAEHELECELARSTAAAAAAASGIAASTGLGKLHTFLPASVVQRACEQVMVPAIAVEDWDMPASSAAPSLPEIVYPSAALAPKAAIPVMLVTEPSTSADTEEDTNQPSLRIEAPAILVDAAPSPHMTTSPYVTKIPRTAMPHHR</sequence>
<evidence type="ECO:0000313" key="2">
    <source>
        <dbReference type="EMBL" id="RKP10193.1"/>
    </source>
</evidence>
<dbReference type="GO" id="GO:0019722">
    <property type="term" value="P:calcium-mediated signaling"/>
    <property type="evidence" value="ECO:0007669"/>
    <property type="project" value="InterPro"/>
</dbReference>
<comment type="similarity">
    <text evidence="1">Belongs to the RCAN family.</text>
</comment>
<dbReference type="GO" id="GO:0003676">
    <property type="term" value="F:nucleic acid binding"/>
    <property type="evidence" value="ECO:0007669"/>
    <property type="project" value="InterPro"/>
</dbReference>
<dbReference type="PANTHER" id="PTHR10300:SF14">
    <property type="entry name" value="PROTEIN SARAH"/>
    <property type="match status" value="1"/>
</dbReference>
<evidence type="ECO:0000313" key="3">
    <source>
        <dbReference type="Proteomes" id="UP000271241"/>
    </source>
</evidence>
<dbReference type="InterPro" id="IPR006931">
    <property type="entry name" value="Calcipressin"/>
</dbReference>
<dbReference type="GO" id="GO:0005634">
    <property type="term" value="C:nucleus"/>
    <property type="evidence" value="ECO:0007669"/>
    <property type="project" value="TreeGrafter"/>
</dbReference>
<dbReference type="GO" id="GO:0005737">
    <property type="term" value="C:cytoplasm"/>
    <property type="evidence" value="ECO:0007669"/>
    <property type="project" value="TreeGrafter"/>
</dbReference>
<dbReference type="GO" id="GO:0008597">
    <property type="term" value="F:calcium-dependent protein serine/threonine phosphatase regulator activity"/>
    <property type="evidence" value="ECO:0007669"/>
    <property type="project" value="TreeGrafter"/>
</dbReference>
<dbReference type="EMBL" id="KZ992465">
    <property type="protein sequence ID" value="RKP10193.1"/>
    <property type="molecule type" value="Genomic_DNA"/>
</dbReference>
<dbReference type="SUPFAM" id="SSF54928">
    <property type="entry name" value="RNA-binding domain, RBD"/>
    <property type="match status" value="1"/>
</dbReference>
<gene>
    <name evidence="2" type="ORF">THASP1DRAFT_22069</name>
</gene>
<reference evidence="3" key="1">
    <citation type="journal article" date="2018" name="Nat. Microbiol.">
        <title>Leveraging single-cell genomics to expand the fungal tree of life.</title>
        <authorList>
            <person name="Ahrendt S.R."/>
            <person name="Quandt C.A."/>
            <person name="Ciobanu D."/>
            <person name="Clum A."/>
            <person name="Salamov A."/>
            <person name="Andreopoulos B."/>
            <person name="Cheng J.F."/>
            <person name="Woyke T."/>
            <person name="Pelin A."/>
            <person name="Henrissat B."/>
            <person name="Reynolds N.K."/>
            <person name="Benny G.L."/>
            <person name="Smith M.E."/>
            <person name="James T.Y."/>
            <person name="Grigoriev I.V."/>
        </authorList>
    </citation>
    <scope>NUCLEOTIDE SEQUENCE [LARGE SCALE GENOMIC DNA]</scope>
    <source>
        <strain evidence="3">RSA 1356</strain>
    </source>
</reference>
<dbReference type="Gene3D" id="3.30.70.330">
    <property type="match status" value="1"/>
</dbReference>
<dbReference type="InterPro" id="IPR035979">
    <property type="entry name" value="RBD_domain_sf"/>
</dbReference>
<dbReference type="Proteomes" id="UP000271241">
    <property type="component" value="Unassembled WGS sequence"/>
</dbReference>
<dbReference type="PANTHER" id="PTHR10300">
    <property type="entry name" value="CALCIPRESSIN"/>
    <property type="match status" value="1"/>
</dbReference>